<evidence type="ECO:0008006" key="4">
    <source>
        <dbReference type="Google" id="ProtNLM"/>
    </source>
</evidence>
<dbReference type="InterPro" id="IPR014752">
    <property type="entry name" value="Arrestin-like_C"/>
</dbReference>
<feature type="region of interest" description="Disordered" evidence="1">
    <location>
        <begin position="513"/>
        <end position="535"/>
    </location>
</feature>
<accession>A0A9P6MYE6</accession>
<dbReference type="AlphaFoldDB" id="A0A9P6MYE6"/>
<feature type="compositionally biased region" description="Basic and acidic residues" evidence="1">
    <location>
        <begin position="654"/>
        <end position="666"/>
    </location>
</feature>
<evidence type="ECO:0000313" key="3">
    <source>
        <dbReference type="Proteomes" id="UP000703661"/>
    </source>
</evidence>
<evidence type="ECO:0000313" key="2">
    <source>
        <dbReference type="EMBL" id="KAG0018531.1"/>
    </source>
</evidence>
<name>A0A9P6MYE6_9FUNG</name>
<dbReference type="Proteomes" id="UP000703661">
    <property type="component" value="Unassembled WGS sequence"/>
</dbReference>
<feature type="region of interest" description="Disordered" evidence="1">
    <location>
        <begin position="631"/>
        <end position="666"/>
    </location>
</feature>
<protein>
    <recommendedName>
        <fullName evidence="4">Arrestin C-terminal-like domain-containing protein</fullName>
    </recommendedName>
</protein>
<organism evidence="2 3">
    <name type="scientific">Entomortierella chlamydospora</name>
    <dbReference type="NCBI Taxonomy" id="101097"/>
    <lineage>
        <taxon>Eukaryota</taxon>
        <taxon>Fungi</taxon>
        <taxon>Fungi incertae sedis</taxon>
        <taxon>Mucoromycota</taxon>
        <taxon>Mortierellomycotina</taxon>
        <taxon>Mortierellomycetes</taxon>
        <taxon>Mortierellales</taxon>
        <taxon>Mortierellaceae</taxon>
        <taxon>Entomortierella</taxon>
    </lineage>
</organism>
<reference evidence="2" key="1">
    <citation type="journal article" date="2020" name="Fungal Divers.">
        <title>Resolving the Mortierellaceae phylogeny through synthesis of multi-gene phylogenetics and phylogenomics.</title>
        <authorList>
            <person name="Vandepol N."/>
            <person name="Liber J."/>
            <person name="Desiro A."/>
            <person name="Na H."/>
            <person name="Kennedy M."/>
            <person name="Barry K."/>
            <person name="Grigoriev I.V."/>
            <person name="Miller A.N."/>
            <person name="O'Donnell K."/>
            <person name="Stajich J.E."/>
            <person name="Bonito G."/>
        </authorList>
    </citation>
    <scope>NUCLEOTIDE SEQUENCE</scope>
    <source>
        <strain evidence="2">NRRL 2769</strain>
    </source>
</reference>
<proteinExistence type="predicted"/>
<dbReference type="Gene3D" id="2.60.40.640">
    <property type="match status" value="1"/>
</dbReference>
<gene>
    <name evidence="2" type="ORF">BGZ80_007058</name>
</gene>
<comment type="caution">
    <text evidence="2">The sequence shown here is derived from an EMBL/GenBank/DDBJ whole genome shotgun (WGS) entry which is preliminary data.</text>
</comment>
<sequence length="666" mass="73098">MSEESNHTDAAEHAFCERTPSYSDIHNHVNDSMTDTGLFGLRPQSRDLEPPYSPFQRGTQDIDPRHQQSLNILSTYCSATGLKAMLELESDTIEIYDRSNDSFQYTLKGTVDLDWIGDSELLLRDARVDFMGYADTAVLRYEAGGSTETPVHHTHDFVPTPMVLNPSPVPRDNSVTPADQITKRHHSLPIDLTLPGHLPDSADLEIGKIRYELQVSLELVFAQGTSASTTEQFILRRPVLIHRIVYPSAHLQPRVAMGLDSGGVEIQVKVPRLLHCENTLLAVELYVKPRTRNVRLRKAKIVFEQIETDRYQRSSPIVAVPKAVVPLATPTHSSATSPPLSHAQLPMSQFAGPPPTPRLLTRAIAQPLEVEFEEPTQELQTQTLSLQLVLSPELCVDVQSSWIQISHTLRVEVEYTTDEESYVIAPPTSAPPNGLQELESSEVQLQTLLDQVTAVEPISTIEQAPITHDRELEATLWEQEGDAMETYTNDQEYVGDGVNYDESILSLDEKKALDEKDTGPSPAHSRHSESNAIQTDNTTAAAAATDDTPVLLSTQTKKFSDLSTSSSGSAPTSYPFSLATEEIPVRVVRVVSTALVDASTLAQAAGETESGLPTYESVIEATGLPAYAEEKLEDDHEEAEASGTATGVLGGAARRLEGEDAELERR</sequence>
<evidence type="ECO:0000256" key="1">
    <source>
        <dbReference type="SAM" id="MobiDB-lite"/>
    </source>
</evidence>
<keyword evidence="3" id="KW-1185">Reference proteome</keyword>
<dbReference type="EMBL" id="JAAAID010000355">
    <property type="protein sequence ID" value="KAG0018531.1"/>
    <property type="molecule type" value="Genomic_DNA"/>
</dbReference>